<proteinExistence type="predicted"/>
<dbReference type="RefSeq" id="WP_083450384.1">
    <property type="nucleotide sequence ID" value="NZ_CP011112.1"/>
</dbReference>
<dbReference type="Pfam" id="PF13400">
    <property type="entry name" value="Tad"/>
    <property type="match status" value="1"/>
</dbReference>
<organism evidence="3 4">
    <name type="scientific">Luteipulveratus mongoliensis</name>
    <dbReference type="NCBI Taxonomy" id="571913"/>
    <lineage>
        <taxon>Bacteria</taxon>
        <taxon>Bacillati</taxon>
        <taxon>Actinomycetota</taxon>
        <taxon>Actinomycetes</taxon>
        <taxon>Micrococcales</taxon>
        <taxon>Dermacoccaceae</taxon>
        <taxon>Luteipulveratus</taxon>
    </lineage>
</organism>
<feature type="transmembrane region" description="Helical" evidence="1">
    <location>
        <begin position="20"/>
        <end position="43"/>
    </location>
</feature>
<gene>
    <name evidence="3" type="ORF">VV02_23445</name>
</gene>
<evidence type="ECO:0000313" key="4">
    <source>
        <dbReference type="Proteomes" id="UP000066480"/>
    </source>
</evidence>
<sequence>MTLCRPSPACRRTDRGSGSLLMVGIAGVTLILMAGAMVLVSVVHASMRARTAADLAALAAADRVLNPRPDSDPCAAAGSLAQANGASLLSCATGAEDVVVTVGVPVSTPGLGLARVRSRAGLGEVMPR</sequence>
<evidence type="ECO:0000256" key="1">
    <source>
        <dbReference type="SAM" id="Phobius"/>
    </source>
</evidence>
<dbReference type="EMBL" id="CP011112">
    <property type="protein sequence ID" value="AKU18126.1"/>
    <property type="molecule type" value="Genomic_DNA"/>
</dbReference>
<keyword evidence="1" id="KW-0812">Transmembrane</keyword>
<name>A0A0K1JN45_9MICO</name>
<protein>
    <recommendedName>
        <fullName evidence="2">Putative Flp pilus-assembly TadG-like N-terminal domain-containing protein</fullName>
    </recommendedName>
</protein>
<dbReference type="NCBIfam" id="TIGR03816">
    <property type="entry name" value="tadE_like_DECH"/>
    <property type="match status" value="1"/>
</dbReference>
<dbReference type="STRING" id="571913.VV02_23445"/>
<dbReference type="Proteomes" id="UP000066480">
    <property type="component" value="Chromosome"/>
</dbReference>
<keyword evidence="1" id="KW-0472">Membrane</keyword>
<feature type="domain" description="Putative Flp pilus-assembly TadG-like N-terminal" evidence="2">
    <location>
        <begin position="16"/>
        <end position="62"/>
    </location>
</feature>
<dbReference type="AlphaFoldDB" id="A0A0K1JN45"/>
<keyword evidence="4" id="KW-1185">Reference proteome</keyword>
<evidence type="ECO:0000313" key="3">
    <source>
        <dbReference type="EMBL" id="AKU18126.1"/>
    </source>
</evidence>
<accession>A0A0K1JN45</accession>
<reference evidence="3 4" key="1">
    <citation type="submission" date="2015-03" db="EMBL/GenBank/DDBJ databases">
        <title>Luteipulveratus halotolerans sp. nov., a novel actinobacterium (Dermacoccaceae) from Sarawak, Malaysia.</title>
        <authorList>
            <person name="Juboi H."/>
            <person name="Basik A."/>
            <person name="Shamsul S.S."/>
            <person name="Arnold P."/>
            <person name="Schmitt E.K."/>
            <person name="Sanglier J.-J."/>
            <person name="Yeo T."/>
        </authorList>
    </citation>
    <scope>NUCLEOTIDE SEQUENCE [LARGE SCALE GENOMIC DNA]</scope>
    <source>
        <strain evidence="3 4">MN07-A0370</strain>
    </source>
</reference>
<keyword evidence="1" id="KW-1133">Transmembrane helix</keyword>
<dbReference type="KEGG" id="lmoi:VV02_23445"/>
<dbReference type="InterPro" id="IPR028087">
    <property type="entry name" value="Tad_N"/>
</dbReference>
<dbReference type="InterPro" id="IPR021202">
    <property type="entry name" value="Rv3654c-like"/>
</dbReference>
<evidence type="ECO:0000259" key="2">
    <source>
        <dbReference type="Pfam" id="PF13400"/>
    </source>
</evidence>